<accession>A0A2A5RPN5</accession>
<proteinExistence type="predicted"/>
<evidence type="ECO:0000256" key="1">
    <source>
        <dbReference type="ARBA" id="ARBA00022729"/>
    </source>
</evidence>
<dbReference type="STRING" id="1291764.GCA_001311235_00380"/>
<feature type="chain" id="PRO_5013082750" evidence="2">
    <location>
        <begin position="31"/>
        <end position="517"/>
    </location>
</feature>
<dbReference type="OrthoDB" id="9787283at2"/>
<dbReference type="PROSITE" id="PS51257">
    <property type="entry name" value="PROKAR_LIPOPROTEIN"/>
    <property type="match status" value="1"/>
</dbReference>
<dbReference type="Proteomes" id="UP000218181">
    <property type="component" value="Unassembled WGS sequence"/>
</dbReference>
<protein>
    <submittedName>
        <fullName evidence="3">ABC-type sugar transport system, periplasmic component</fullName>
    </submittedName>
</protein>
<keyword evidence="4" id="KW-1185">Reference proteome</keyword>
<dbReference type="InterPro" id="IPR050490">
    <property type="entry name" value="Bact_solute-bd_prot1"/>
</dbReference>
<dbReference type="Gene3D" id="3.40.190.10">
    <property type="entry name" value="Periplasmic binding protein-like II"/>
    <property type="match status" value="2"/>
</dbReference>
<dbReference type="AlphaFoldDB" id="A0A2A5RPN5"/>
<name>A0A2A5RPN5_9LACT</name>
<organism evidence="3 4">
    <name type="scientific">Lactococcus fujiensis JCM 16395</name>
    <dbReference type="NCBI Taxonomy" id="1291764"/>
    <lineage>
        <taxon>Bacteria</taxon>
        <taxon>Bacillati</taxon>
        <taxon>Bacillota</taxon>
        <taxon>Bacilli</taxon>
        <taxon>Lactobacillales</taxon>
        <taxon>Streptococcaceae</taxon>
        <taxon>Lactococcus</taxon>
    </lineage>
</organism>
<dbReference type="PANTHER" id="PTHR43649:SF33">
    <property type="entry name" value="POLYGALACTURONAN_RHAMNOGALACTURONAN-BINDING PROTEIN YTCQ"/>
    <property type="match status" value="1"/>
</dbReference>
<gene>
    <name evidence="3" type="ORF">RT41_GL000152</name>
</gene>
<evidence type="ECO:0000313" key="4">
    <source>
        <dbReference type="Proteomes" id="UP000218181"/>
    </source>
</evidence>
<feature type="signal peptide" evidence="2">
    <location>
        <begin position="1"/>
        <end position="30"/>
    </location>
</feature>
<comment type="caution">
    <text evidence="3">The sequence shown here is derived from an EMBL/GenBank/DDBJ whole genome shotgun (WGS) entry which is preliminary data.</text>
</comment>
<dbReference type="RefSeq" id="WP_096816862.1">
    <property type="nucleotide sequence ID" value="NZ_JXJU01000001.1"/>
</dbReference>
<dbReference type="SUPFAM" id="SSF53850">
    <property type="entry name" value="Periplasmic binding protein-like II"/>
    <property type="match status" value="1"/>
</dbReference>
<dbReference type="EMBL" id="JXJU01000001">
    <property type="protein sequence ID" value="PCS01388.1"/>
    <property type="molecule type" value="Genomic_DNA"/>
</dbReference>
<keyword evidence="1 2" id="KW-0732">Signal</keyword>
<sequence>MKKRKLIVGASAAASVMAAVLMLSACGSKASDNADNSTNTSFTVATDRWADWGTEFEKYPNKLAKEAGISVKWDVYVDANWADKKATILSSGDLPDAFIGNNTFTDQQIAQNQADFIDLSKYINKSTMPNLTKMLAEYPEVKAAITNPDGKVYSLPKVAPMRPTVANQLFINQKWLNQLGLKMPTTYDEFVNVLEQFKEKIPGSIPYATGNWDPVFSYILPFNNRLGAAGTNGMVLNDGKVAWAYDTEQYKEGIQAMHEAFAKGLIDPEMFTQQTTQAQNKMMATTEKVGVAAGWTADANFGANAKDYVALPALKGPDGKQYIMSDPDHFNMSRNEVLVTTHAKNVKAMMKWLDKFYTEDASIQNYYGEFGVGTEKTSTGYTVLKPTGENSADTQAWINSLRDFGPKTWSKAASSKVTYQDQNNGDAIKLKMDETLKEYALPAFPNVTYTTEELNTVAQVYQQLSSYATQMQAQWVTKGGVDKDWSAYESKLKTMGLDKFMKIQNDAYARYQKQLNK</sequence>
<reference evidence="3 4" key="1">
    <citation type="submission" date="2014-12" db="EMBL/GenBank/DDBJ databases">
        <title>Draft genome sequences of 10 type strains of Lactococcus.</title>
        <authorList>
            <person name="Sun Z."/>
            <person name="Zhong Z."/>
            <person name="Liu W."/>
            <person name="Zhang W."/>
            <person name="Zhang H."/>
        </authorList>
    </citation>
    <scope>NUCLEOTIDE SEQUENCE [LARGE SCALE GENOMIC DNA]</scope>
    <source>
        <strain evidence="3 4">JCM 16395</strain>
    </source>
</reference>
<dbReference type="PANTHER" id="PTHR43649">
    <property type="entry name" value="ARABINOSE-BINDING PROTEIN-RELATED"/>
    <property type="match status" value="1"/>
</dbReference>
<evidence type="ECO:0000313" key="3">
    <source>
        <dbReference type="EMBL" id="PCS01388.1"/>
    </source>
</evidence>
<evidence type="ECO:0000256" key="2">
    <source>
        <dbReference type="SAM" id="SignalP"/>
    </source>
</evidence>
<keyword evidence="3" id="KW-0813">Transport</keyword>
<keyword evidence="3" id="KW-0762">Sugar transport</keyword>